<dbReference type="InterPro" id="IPR029039">
    <property type="entry name" value="Flavoprotein-like_sf"/>
</dbReference>
<evidence type="ECO:0000256" key="3">
    <source>
        <dbReference type="ARBA" id="ARBA00023002"/>
    </source>
</evidence>
<comment type="catalytic activity">
    <reaction evidence="6">
        <text>2 a quinone + NADH + H(+) = 2 a 1,4-benzosemiquinone + NAD(+)</text>
        <dbReference type="Rhea" id="RHEA:65952"/>
        <dbReference type="ChEBI" id="CHEBI:15378"/>
        <dbReference type="ChEBI" id="CHEBI:57540"/>
        <dbReference type="ChEBI" id="CHEBI:57945"/>
        <dbReference type="ChEBI" id="CHEBI:132124"/>
        <dbReference type="ChEBI" id="CHEBI:134225"/>
    </reaction>
</comment>
<feature type="binding site" evidence="6">
    <location>
        <begin position="139"/>
        <end position="142"/>
    </location>
    <ligand>
        <name>FMN</name>
        <dbReference type="ChEBI" id="CHEBI:58210"/>
    </ligand>
</feature>
<proteinExistence type="inferred from homology"/>
<dbReference type="Pfam" id="PF02525">
    <property type="entry name" value="Flavodoxin_2"/>
    <property type="match status" value="1"/>
</dbReference>
<dbReference type="HAMAP" id="MF_01216">
    <property type="entry name" value="Azoreductase_type1"/>
    <property type="match status" value="1"/>
</dbReference>
<feature type="binding site" evidence="6">
    <location>
        <position position="13"/>
    </location>
    <ligand>
        <name>FMN</name>
        <dbReference type="ChEBI" id="CHEBI:58210"/>
    </ligand>
</feature>
<dbReference type="GO" id="GO:0010181">
    <property type="term" value="F:FMN binding"/>
    <property type="evidence" value="ECO:0007669"/>
    <property type="project" value="UniProtKB-UniRule"/>
</dbReference>
<comment type="function">
    <text evidence="6">Quinone reductase that provides resistance to thiol-specific stress caused by electrophilic quinones.</text>
</comment>
<dbReference type="PANTHER" id="PTHR43741:SF4">
    <property type="entry name" value="FMN-DEPENDENT NADH:QUINONE OXIDOREDUCTASE"/>
    <property type="match status" value="1"/>
</dbReference>
<protein>
    <recommendedName>
        <fullName evidence="6">FMN dependent NADH:quinone oxidoreductase</fullName>
        <ecNumber evidence="6">1.6.5.-</ecNumber>
    </recommendedName>
    <alternativeName>
        <fullName evidence="6">Azo-dye reductase</fullName>
    </alternativeName>
    <alternativeName>
        <fullName evidence="6">FMN-dependent NADH-azo compound oxidoreductase</fullName>
    </alternativeName>
    <alternativeName>
        <fullName evidence="6">FMN-dependent NADH-azoreductase</fullName>
        <ecNumber evidence="6">1.7.1.17</ecNumber>
    </alternativeName>
</protein>
<dbReference type="Gene3D" id="3.40.50.360">
    <property type="match status" value="1"/>
</dbReference>
<dbReference type="EMBL" id="MTHB01000032">
    <property type="protein sequence ID" value="OXC79730.1"/>
    <property type="molecule type" value="Genomic_DNA"/>
</dbReference>
<comment type="caution">
    <text evidence="8">The sequence shown here is derived from an EMBL/GenBank/DDBJ whole genome shotgun (WGS) entry which is preliminary data.</text>
</comment>
<dbReference type="EC" id="1.6.5.-" evidence="6"/>
<evidence type="ECO:0000256" key="5">
    <source>
        <dbReference type="ARBA" id="ARBA00048542"/>
    </source>
</evidence>
<name>A0A226X9R0_CABSO</name>
<dbReference type="SUPFAM" id="SSF52218">
    <property type="entry name" value="Flavoproteins"/>
    <property type="match status" value="1"/>
</dbReference>
<gene>
    <name evidence="6" type="primary">azoR</name>
    <name evidence="8" type="ORF">BSU04_05615</name>
</gene>
<evidence type="ECO:0000256" key="4">
    <source>
        <dbReference type="ARBA" id="ARBA00023027"/>
    </source>
</evidence>
<dbReference type="InterPro" id="IPR003680">
    <property type="entry name" value="Flavodoxin_fold"/>
</dbReference>
<dbReference type="GO" id="GO:0009055">
    <property type="term" value="F:electron transfer activity"/>
    <property type="evidence" value="ECO:0007669"/>
    <property type="project" value="UniProtKB-UniRule"/>
</dbReference>
<organism evidence="8 9">
    <name type="scientific">Caballeronia sordidicola</name>
    <name type="common">Burkholderia sordidicola</name>
    <dbReference type="NCBI Taxonomy" id="196367"/>
    <lineage>
        <taxon>Bacteria</taxon>
        <taxon>Pseudomonadati</taxon>
        <taxon>Pseudomonadota</taxon>
        <taxon>Betaproteobacteria</taxon>
        <taxon>Burkholderiales</taxon>
        <taxon>Burkholderiaceae</taxon>
        <taxon>Caballeronia</taxon>
    </lineage>
</organism>
<evidence type="ECO:0000256" key="6">
    <source>
        <dbReference type="HAMAP-Rule" id="MF_01216"/>
    </source>
</evidence>
<evidence type="ECO:0000256" key="2">
    <source>
        <dbReference type="ARBA" id="ARBA00022643"/>
    </source>
</evidence>
<evidence type="ECO:0000313" key="8">
    <source>
        <dbReference type="EMBL" id="OXC79730.1"/>
    </source>
</evidence>
<dbReference type="AlphaFoldDB" id="A0A226X9R0"/>
<sequence length="217" mass="23602">MNKINDFLFLSASPNQQASHAYRFADALLKTLGERHPAMSVNRRDLAANPLPPLSAAYGAALTKRTPFDDPAFRQSEQLIDELEQSRHLLIATPMHNFTVPATLKLWIDHVLRIGRSFSSGPEGKVGLLADRPTYIIVSSGGFHHGPQARQPDCLSDYLKLVLRTIGIGNTHFVYLQGLVGGAEAVSSAFSSARQQLSQTPLFATVEPESTPSVPSA</sequence>
<dbReference type="Proteomes" id="UP000214720">
    <property type="component" value="Unassembled WGS sequence"/>
</dbReference>
<comment type="subunit">
    <text evidence="6">Homodimer.</text>
</comment>
<reference evidence="9" key="1">
    <citation type="submission" date="2017-01" db="EMBL/GenBank/DDBJ databases">
        <title>Genome Analysis of Deinococcus marmoris KOPRI26562.</title>
        <authorList>
            <person name="Kim J.H."/>
            <person name="Oh H.-M."/>
        </authorList>
    </citation>
    <scope>NUCLEOTIDE SEQUENCE [LARGE SCALE GENOMIC DNA]</scope>
    <source>
        <strain evidence="9">PAMC 26633</strain>
    </source>
</reference>
<dbReference type="RefSeq" id="WP_218827236.1">
    <property type="nucleotide sequence ID" value="NZ_MTHB01000032.1"/>
</dbReference>
<feature type="domain" description="Flavodoxin-like fold" evidence="7">
    <location>
        <begin position="8"/>
        <end position="199"/>
    </location>
</feature>
<dbReference type="InterPro" id="IPR050104">
    <property type="entry name" value="FMN-dep_NADH:Q_OxRdtase_AzoR1"/>
</dbReference>
<comment type="function">
    <text evidence="6">Also exhibits azoreductase activity. Catalyzes the reductive cleavage of the azo bond in aromatic azo compounds to the corresponding amines.</text>
</comment>
<comment type="cofactor">
    <cofactor evidence="6">
        <name>FMN</name>
        <dbReference type="ChEBI" id="CHEBI:58210"/>
    </cofactor>
    <text evidence="6">Binds 1 FMN per subunit.</text>
</comment>
<evidence type="ECO:0000259" key="7">
    <source>
        <dbReference type="Pfam" id="PF02525"/>
    </source>
</evidence>
<keyword evidence="4 6" id="KW-0520">NAD</keyword>
<dbReference type="InterPro" id="IPR023048">
    <property type="entry name" value="NADH:quinone_OxRdtase_FMN_depd"/>
</dbReference>
<dbReference type="GO" id="GO:0016655">
    <property type="term" value="F:oxidoreductase activity, acting on NAD(P)H, quinone or similar compound as acceptor"/>
    <property type="evidence" value="ECO:0007669"/>
    <property type="project" value="InterPro"/>
</dbReference>
<dbReference type="GO" id="GO:0016652">
    <property type="term" value="F:oxidoreductase activity, acting on NAD(P)H as acceptor"/>
    <property type="evidence" value="ECO:0007669"/>
    <property type="project" value="UniProtKB-UniRule"/>
</dbReference>
<accession>A0A226X9R0</accession>
<keyword evidence="1 6" id="KW-0285">Flavoprotein</keyword>
<dbReference type="PANTHER" id="PTHR43741">
    <property type="entry name" value="FMN-DEPENDENT NADH-AZOREDUCTASE 1"/>
    <property type="match status" value="1"/>
</dbReference>
<comment type="similarity">
    <text evidence="6">Belongs to the azoreductase type 1 family.</text>
</comment>
<evidence type="ECO:0000313" key="9">
    <source>
        <dbReference type="Proteomes" id="UP000214720"/>
    </source>
</evidence>
<evidence type="ECO:0000256" key="1">
    <source>
        <dbReference type="ARBA" id="ARBA00022630"/>
    </source>
</evidence>
<keyword evidence="2 6" id="KW-0288">FMN</keyword>
<keyword evidence="3 6" id="KW-0560">Oxidoreductase</keyword>
<dbReference type="EC" id="1.7.1.17" evidence="6"/>
<comment type="caution">
    <text evidence="6">Lacks conserved residue(s) required for the propagation of feature annotation.</text>
</comment>
<comment type="catalytic activity">
    <reaction evidence="5">
        <text>N,N-dimethyl-1,4-phenylenediamine + anthranilate + 2 NAD(+) = 2-(4-dimethylaminophenyl)diazenylbenzoate + 2 NADH + 2 H(+)</text>
        <dbReference type="Rhea" id="RHEA:55872"/>
        <dbReference type="ChEBI" id="CHEBI:15378"/>
        <dbReference type="ChEBI" id="CHEBI:15783"/>
        <dbReference type="ChEBI" id="CHEBI:16567"/>
        <dbReference type="ChEBI" id="CHEBI:57540"/>
        <dbReference type="ChEBI" id="CHEBI:57945"/>
        <dbReference type="ChEBI" id="CHEBI:71579"/>
        <dbReference type="EC" id="1.7.1.17"/>
    </reaction>
    <physiologicalReaction direction="right-to-left" evidence="5">
        <dbReference type="Rhea" id="RHEA:55874"/>
    </physiologicalReaction>
</comment>